<dbReference type="RefSeq" id="WP_135974930.1">
    <property type="nucleotide sequence ID" value="NZ_CP039291.1"/>
</dbReference>
<dbReference type="OrthoDB" id="9923977at2"/>
<dbReference type="EMBL" id="CP039291">
    <property type="protein sequence ID" value="QCB93330.1"/>
    <property type="molecule type" value="Genomic_DNA"/>
</dbReference>
<dbReference type="AlphaFoldDB" id="A0A4P7SH95"/>
<keyword evidence="2" id="KW-1185">Reference proteome</keyword>
<organism evidence="1 2">
    <name type="scientific">Cellulomonas shaoxiangyii</name>
    <dbReference type="NCBI Taxonomy" id="2566013"/>
    <lineage>
        <taxon>Bacteria</taxon>
        <taxon>Bacillati</taxon>
        <taxon>Actinomycetota</taxon>
        <taxon>Actinomycetes</taxon>
        <taxon>Micrococcales</taxon>
        <taxon>Cellulomonadaceae</taxon>
        <taxon>Cellulomonas</taxon>
    </lineage>
</organism>
<gene>
    <name evidence="1" type="ORF">E5225_06960</name>
</gene>
<accession>A0A4P7SH95</accession>
<name>A0A4P7SH95_9CELL</name>
<proteinExistence type="predicted"/>
<evidence type="ECO:0000313" key="2">
    <source>
        <dbReference type="Proteomes" id="UP000296469"/>
    </source>
</evidence>
<dbReference type="Proteomes" id="UP000296469">
    <property type="component" value="Chromosome"/>
</dbReference>
<reference evidence="1 2" key="1">
    <citation type="submission" date="2019-04" db="EMBL/GenBank/DDBJ databases">
        <title>Isolation and identification of Cellulomonas shaoxiangyii sp. Nov. isolated from feces of the Tibetan antelopes (Pantholops hodgsonii) in the Qinghai-Tibet plateau of China.</title>
        <authorList>
            <person name="Tian Z."/>
        </authorList>
    </citation>
    <scope>NUCLEOTIDE SEQUENCE [LARGE SCALE GENOMIC DNA]</scope>
    <source>
        <strain evidence="1 2">Z28</strain>
    </source>
</reference>
<evidence type="ECO:0000313" key="1">
    <source>
        <dbReference type="EMBL" id="QCB93330.1"/>
    </source>
</evidence>
<sequence>MSTTTLPALVALDLGEQALAALLAWREVDREHGTHTDAGWLALLNLREAADRIGDEGAGL</sequence>
<dbReference type="KEGG" id="celz:E5225_06960"/>
<protein>
    <submittedName>
        <fullName evidence="1">Uncharacterized protein</fullName>
    </submittedName>
</protein>